<feature type="domain" description="MgtC/SapB/SrpB/YhiD N-terminal" evidence="8">
    <location>
        <begin position="25"/>
        <end position="144"/>
    </location>
</feature>
<keyword evidence="3" id="KW-1003">Cell membrane</keyword>
<dbReference type="PANTHER" id="PTHR33778">
    <property type="entry name" value="PROTEIN MGTC"/>
    <property type="match status" value="1"/>
</dbReference>
<dbReference type="Proteomes" id="UP000295724">
    <property type="component" value="Unassembled WGS sequence"/>
</dbReference>
<evidence type="ECO:0000256" key="4">
    <source>
        <dbReference type="ARBA" id="ARBA00022692"/>
    </source>
</evidence>
<dbReference type="InterPro" id="IPR049177">
    <property type="entry name" value="MgtC_SapB_SrpB_YhiD_N"/>
</dbReference>
<dbReference type="PANTHER" id="PTHR33778:SF1">
    <property type="entry name" value="MAGNESIUM TRANSPORTER YHID-RELATED"/>
    <property type="match status" value="1"/>
</dbReference>
<evidence type="ECO:0000259" key="8">
    <source>
        <dbReference type="Pfam" id="PF02308"/>
    </source>
</evidence>
<evidence type="ECO:0000313" key="9">
    <source>
        <dbReference type="EMBL" id="TDR20761.1"/>
    </source>
</evidence>
<keyword evidence="6 7" id="KW-0472">Membrane</keyword>
<evidence type="ECO:0000256" key="2">
    <source>
        <dbReference type="ARBA" id="ARBA00009298"/>
    </source>
</evidence>
<comment type="caution">
    <text evidence="9">The sequence shown here is derived from an EMBL/GenBank/DDBJ whole genome shotgun (WGS) entry which is preliminary data.</text>
</comment>
<dbReference type="Pfam" id="PF02308">
    <property type="entry name" value="MgtC"/>
    <property type="match status" value="1"/>
</dbReference>
<accession>A0A4V3DI52</accession>
<dbReference type="InterPro" id="IPR003416">
    <property type="entry name" value="MgtC/SapB/SrpB/YhiD_fam"/>
</dbReference>
<keyword evidence="4 7" id="KW-0812">Transmembrane</keyword>
<sequence>MTDIFGIDLTEYINLSLVFKHFSLILVALSLTLPIAYNRETKSNSAGIRTYPLVAVATCSYTLLALDVLGGTEGMGKFMAGIVTGIGFIGGGAIIKAKDESKVTGLANAASIWNTGAIGMAVAWQRFEIALLIAALNFLILRIGYEAKKVVTDNKDDLER</sequence>
<dbReference type="PRINTS" id="PR01837">
    <property type="entry name" value="MGTCSAPBPROT"/>
</dbReference>
<keyword evidence="7" id="KW-0997">Cell inner membrane</keyword>
<feature type="transmembrane region" description="Helical" evidence="7">
    <location>
        <begin position="48"/>
        <end position="66"/>
    </location>
</feature>
<reference evidence="9 10" key="1">
    <citation type="submission" date="2019-03" db="EMBL/GenBank/DDBJ databases">
        <title>Genomic Encyclopedia of Type Strains, Phase IV (KMG-IV): sequencing the most valuable type-strain genomes for metagenomic binning, comparative biology and taxonomic classification.</title>
        <authorList>
            <person name="Goeker M."/>
        </authorList>
    </citation>
    <scope>NUCLEOTIDE SEQUENCE [LARGE SCALE GENOMIC DNA]</scope>
    <source>
        <strain evidence="9 10">DSM 25488</strain>
    </source>
</reference>
<name>A0A4V3DI52_9GAMM</name>
<evidence type="ECO:0000256" key="3">
    <source>
        <dbReference type="ARBA" id="ARBA00022475"/>
    </source>
</evidence>
<dbReference type="OrthoDB" id="9811198at2"/>
<evidence type="ECO:0000256" key="7">
    <source>
        <dbReference type="RuleBase" id="RU365041"/>
    </source>
</evidence>
<evidence type="ECO:0000256" key="1">
    <source>
        <dbReference type="ARBA" id="ARBA00004651"/>
    </source>
</evidence>
<protein>
    <recommendedName>
        <fullName evidence="7">Protein MgtC</fullName>
    </recommendedName>
</protein>
<comment type="similarity">
    <text evidence="2 7">Belongs to the MgtC/SapB family.</text>
</comment>
<gene>
    <name evidence="9" type="ORF">C8D91_1739</name>
</gene>
<feature type="transmembrane region" description="Helical" evidence="7">
    <location>
        <begin position="129"/>
        <end position="145"/>
    </location>
</feature>
<keyword evidence="10" id="KW-1185">Reference proteome</keyword>
<evidence type="ECO:0000256" key="5">
    <source>
        <dbReference type="ARBA" id="ARBA00022989"/>
    </source>
</evidence>
<evidence type="ECO:0000313" key="10">
    <source>
        <dbReference type="Proteomes" id="UP000295724"/>
    </source>
</evidence>
<keyword evidence="5 7" id="KW-1133">Transmembrane helix</keyword>
<evidence type="ECO:0000256" key="6">
    <source>
        <dbReference type="ARBA" id="ARBA00023136"/>
    </source>
</evidence>
<organism evidence="9 10">
    <name type="scientific">Marinicella litoralis</name>
    <dbReference type="NCBI Taxonomy" id="644220"/>
    <lineage>
        <taxon>Bacteria</taxon>
        <taxon>Pseudomonadati</taxon>
        <taxon>Pseudomonadota</taxon>
        <taxon>Gammaproteobacteria</taxon>
        <taxon>Lysobacterales</taxon>
        <taxon>Marinicellaceae</taxon>
        <taxon>Marinicella</taxon>
    </lineage>
</organism>
<feature type="transmembrane region" description="Helical" evidence="7">
    <location>
        <begin position="78"/>
        <end position="96"/>
    </location>
</feature>
<dbReference type="RefSeq" id="WP_099018587.1">
    <property type="nucleotide sequence ID" value="NZ_NIHB01000001.1"/>
</dbReference>
<dbReference type="EMBL" id="SNZB01000003">
    <property type="protein sequence ID" value="TDR20761.1"/>
    <property type="molecule type" value="Genomic_DNA"/>
</dbReference>
<dbReference type="GO" id="GO:0005886">
    <property type="term" value="C:plasma membrane"/>
    <property type="evidence" value="ECO:0007669"/>
    <property type="project" value="UniProtKB-SubCell"/>
</dbReference>
<feature type="transmembrane region" description="Helical" evidence="7">
    <location>
        <begin position="12"/>
        <end position="36"/>
    </location>
</feature>
<comment type="subcellular location">
    <subcellularLocation>
        <location evidence="7">Cell inner membrane</location>
        <topology evidence="7">Multi-pass membrane protein</topology>
    </subcellularLocation>
    <subcellularLocation>
        <location evidence="1">Cell membrane</location>
        <topology evidence="1">Multi-pass membrane protein</topology>
    </subcellularLocation>
</comment>
<proteinExistence type="inferred from homology"/>
<dbReference type="AlphaFoldDB" id="A0A4V3DI52"/>